<accession>A0AAV2P1Q9</accession>
<evidence type="ECO:0000313" key="3">
    <source>
        <dbReference type="Proteomes" id="UP001497644"/>
    </source>
</evidence>
<gene>
    <name evidence="2" type="ORF">LPLAT_LOCUS11297</name>
</gene>
<sequence>MELQRETRRYYSVETNGNAHGTCTPTSGHVSPRETDQWKLRYRRKGQSGARIQEKMRTVSARHAPRRPGIIQIEFTKRGSCLRLNTDPN</sequence>
<dbReference type="Proteomes" id="UP001497644">
    <property type="component" value="Chromosome 6"/>
</dbReference>
<protein>
    <submittedName>
        <fullName evidence="2">Uncharacterized protein</fullName>
    </submittedName>
</protein>
<evidence type="ECO:0000256" key="1">
    <source>
        <dbReference type="SAM" id="MobiDB-lite"/>
    </source>
</evidence>
<proteinExistence type="predicted"/>
<keyword evidence="3" id="KW-1185">Reference proteome</keyword>
<feature type="compositionally biased region" description="Polar residues" evidence="1">
    <location>
        <begin position="13"/>
        <end position="29"/>
    </location>
</feature>
<organism evidence="2 3">
    <name type="scientific">Lasius platythorax</name>
    <dbReference type="NCBI Taxonomy" id="488582"/>
    <lineage>
        <taxon>Eukaryota</taxon>
        <taxon>Metazoa</taxon>
        <taxon>Ecdysozoa</taxon>
        <taxon>Arthropoda</taxon>
        <taxon>Hexapoda</taxon>
        <taxon>Insecta</taxon>
        <taxon>Pterygota</taxon>
        <taxon>Neoptera</taxon>
        <taxon>Endopterygota</taxon>
        <taxon>Hymenoptera</taxon>
        <taxon>Apocrita</taxon>
        <taxon>Aculeata</taxon>
        <taxon>Formicoidea</taxon>
        <taxon>Formicidae</taxon>
        <taxon>Formicinae</taxon>
        <taxon>Lasius</taxon>
        <taxon>Lasius</taxon>
    </lineage>
</organism>
<reference evidence="2" key="1">
    <citation type="submission" date="2024-04" db="EMBL/GenBank/DDBJ databases">
        <authorList>
            <consortium name="Molecular Ecology Group"/>
        </authorList>
    </citation>
    <scope>NUCLEOTIDE SEQUENCE</scope>
</reference>
<feature type="region of interest" description="Disordered" evidence="1">
    <location>
        <begin position="13"/>
        <end position="64"/>
    </location>
</feature>
<dbReference type="EMBL" id="OZ034829">
    <property type="protein sequence ID" value="CAL1685893.1"/>
    <property type="molecule type" value="Genomic_DNA"/>
</dbReference>
<name>A0AAV2P1Q9_9HYME</name>
<evidence type="ECO:0000313" key="2">
    <source>
        <dbReference type="EMBL" id="CAL1685893.1"/>
    </source>
</evidence>
<dbReference type="AlphaFoldDB" id="A0AAV2P1Q9"/>